<accession>A0A3Q9JK35</accession>
<dbReference type="Pfam" id="PF04463">
    <property type="entry name" value="2-thiour_desulf"/>
    <property type="match status" value="1"/>
</dbReference>
<dbReference type="RefSeq" id="WP_127164201.1">
    <property type="nucleotide sequence ID" value="NZ_CP029822.1"/>
</dbReference>
<evidence type="ECO:0000313" key="3">
    <source>
        <dbReference type="Proteomes" id="UP000273143"/>
    </source>
</evidence>
<dbReference type="PANTHER" id="PTHR30087:SF0">
    <property type="entry name" value="INNER MEMBRANE PROTEIN"/>
    <property type="match status" value="1"/>
</dbReference>
<dbReference type="KEGG" id="emo:DM558_12010"/>
<dbReference type="AlphaFoldDB" id="A0A3Q9JK35"/>
<evidence type="ECO:0000259" key="1">
    <source>
        <dbReference type="Pfam" id="PF08349"/>
    </source>
</evidence>
<protein>
    <submittedName>
        <fullName evidence="2">DUF1722 domain-containing protein</fullName>
    </submittedName>
</protein>
<dbReference type="InterPro" id="IPR013560">
    <property type="entry name" value="DUF1722"/>
</dbReference>
<gene>
    <name evidence="2" type="ORF">DM558_12010</name>
</gene>
<dbReference type="Pfam" id="PF08349">
    <property type="entry name" value="DUF1722"/>
    <property type="match status" value="1"/>
</dbReference>
<dbReference type="PANTHER" id="PTHR30087">
    <property type="entry name" value="INNER MEMBRANE PROTEIN"/>
    <property type="match status" value="1"/>
</dbReference>
<dbReference type="EMBL" id="CP029822">
    <property type="protein sequence ID" value="AZS51447.1"/>
    <property type="molecule type" value="Genomic_DNA"/>
</dbReference>
<proteinExistence type="predicted"/>
<evidence type="ECO:0000313" key="2">
    <source>
        <dbReference type="EMBL" id="AZS51447.1"/>
    </source>
</evidence>
<keyword evidence="3" id="KW-1185">Reference proteome</keyword>
<reference evidence="3" key="1">
    <citation type="submission" date="2018-06" db="EMBL/GenBank/DDBJ databases">
        <title>Complete genome of Pseudomonas insecticola strain QZS01.</title>
        <authorList>
            <person name="Wang J."/>
            <person name="Su Q."/>
        </authorList>
    </citation>
    <scope>NUCLEOTIDE SEQUENCE [LARGE SCALE GENOMIC DNA]</scope>
    <source>
        <strain evidence="3">QZS01</strain>
    </source>
</reference>
<organism evidence="2 3">
    <name type="scientific">Entomomonas moraniae</name>
    <dbReference type="NCBI Taxonomy" id="2213226"/>
    <lineage>
        <taxon>Bacteria</taxon>
        <taxon>Pseudomonadati</taxon>
        <taxon>Pseudomonadota</taxon>
        <taxon>Gammaproteobacteria</taxon>
        <taxon>Pseudomonadales</taxon>
        <taxon>Pseudomonadaceae</taxon>
        <taxon>Entomomonas</taxon>
    </lineage>
</organism>
<sequence>MIKKILVGISSCLMGENVRYNGGNKRLDFAVDELARYIDFQMICPEMAIGLGTPRPTIRLVQLENKVELRFSEDNGEDLTKRMEEFAKQKVASLEHLCGYIVCAKSPSCGMERIKIYNERNEGFQSNGVGLFTKQLLEMMPWLPVEENGRLNDAALKENFIERVFALHELNVLRESGLTRAKLIGFHSRYKYTLLAHSQPKYRELGLFVANIADWGSLEDYFIAYRNQFMSLLACCATKTNHTNTLMHIQGYFKKKLTLRQKEELTQLIALYRQGVQPLLAPITLLKHYLAEYPDEYLAQQSYFNPYPEALRLRYGY</sequence>
<dbReference type="InterPro" id="IPR007553">
    <property type="entry name" value="2-thiour_desulf"/>
</dbReference>
<name>A0A3Q9JK35_9GAMM</name>
<dbReference type="Proteomes" id="UP000273143">
    <property type="component" value="Chromosome"/>
</dbReference>
<dbReference type="InterPro" id="IPR017087">
    <property type="entry name" value="UCP037004"/>
</dbReference>
<feature type="domain" description="DUF1722" evidence="1">
    <location>
        <begin position="191"/>
        <end position="308"/>
    </location>
</feature>
<dbReference type="PIRSF" id="PIRSF037004">
    <property type="entry name" value="UCP037004"/>
    <property type="match status" value="1"/>
</dbReference>